<sequence>MNQRVIGGVAAGLADYFGIDIILMRVLFVLAIFIPVPTHIILVYIILWVVMPKNPLRIHQTATGPNPQG</sequence>
<feature type="domain" description="Phage shock protein PspC N-terminal" evidence="7">
    <location>
        <begin position="2"/>
        <end position="53"/>
    </location>
</feature>
<evidence type="ECO:0000256" key="4">
    <source>
        <dbReference type="ARBA" id="ARBA00022989"/>
    </source>
</evidence>
<name>A0A8J3D8D6_9BACT</name>
<comment type="caution">
    <text evidence="8">The sequence shown here is derived from an EMBL/GenBank/DDBJ whole genome shotgun (WGS) entry which is preliminary data.</text>
</comment>
<proteinExistence type="predicted"/>
<evidence type="ECO:0000256" key="2">
    <source>
        <dbReference type="ARBA" id="ARBA00022475"/>
    </source>
</evidence>
<keyword evidence="2" id="KW-1003">Cell membrane</keyword>
<keyword evidence="3 6" id="KW-0812">Transmembrane</keyword>
<evidence type="ECO:0000313" key="8">
    <source>
        <dbReference type="EMBL" id="GHB67932.1"/>
    </source>
</evidence>
<evidence type="ECO:0000256" key="5">
    <source>
        <dbReference type="ARBA" id="ARBA00023136"/>
    </source>
</evidence>
<protein>
    <recommendedName>
        <fullName evidence="7">Phage shock protein PspC N-terminal domain-containing protein</fullName>
    </recommendedName>
</protein>
<dbReference type="Pfam" id="PF04024">
    <property type="entry name" value="PspC"/>
    <property type="match status" value="1"/>
</dbReference>
<accession>A0A8J3D8D6</accession>
<dbReference type="PANTHER" id="PTHR33885">
    <property type="entry name" value="PHAGE SHOCK PROTEIN C"/>
    <property type="match status" value="1"/>
</dbReference>
<evidence type="ECO:0000313" key="9">
    <source>
        <dbReference type="Proteomes" id="UP000598271"/>
    </source>
</evidence>
<evidence type="ECO:0000256" key="3">
    <source>
        <dbReference type="ARBA" id="ARBA00022692"/>
    </source>
</evidence>
<dbReference type="Proteomes" id="UP000598271">
    <property type="component" value="Unassembled WGS sequence"/>
</dbReference>
<dbReference type="PANTHER" id="PTHR33885:SF3">
    <property type="entry name" value="PHAGE SHOCK PROTEIN C"/>
    <property type="match status" value="1"/>
</dbReference>
<gene>
    <name evidence="8" type="ORF">GCM10007390_21560</name>
</gene>
<dbReference type="InterPro" id="IPR007168">
    <property type="entry name" value="Phageshock_PspC_N"/>
</dbReference>
<evidence type="ECO:0000256" key="6">
    <source>
        <dbReference type="SAM" id="Phobius"/>
    </source>
</evidence>
<keyword evidence="9" id="KW-1185">Reference proteome</keyword>
<dbReference type="EMBL" id="BMXF01000002">
    <property type="protein sequence ID" value="GHB67932.1"/>
    <property type="molecule type" value="Genomic_DNA"/>
</dbReference>
<keyword evidence="4 6" id="KW-1133">Transmembrane helix</keyword>
<dbReference type="AlphaFoldDB" id="A0A8J3D8D6"/>
<comment type="subcellular location">
    <subcellularLocation>
        <location evidence="1">Cell membrane</location>
        <topology evidence="1">Single-pass membrane protein</topology>
    </subcellularLocation>
</comment>
<evidence type="ECO:0000259" key="7">
    <source>
        <dbReference type="Pfam" id="PF04024"/>
    </source>
</evidence>
<organism evidence="8 9">
    <name type="scientific">Persicitalea jodogahamensis</name>
    <dbReference type="NCBI Taxonomy" id="402147"/>
    <lineage>
        <taxon>Bacteria</taxon>
        <taxon>Pseudomonadati</taxon>
        <taxon>Bacteroidota</taxon>
        <taxon>Cytophagia</taxon>
        <taxon>Cytophagales</taxon>
        <taxon>Spirosomataceae</taxon>
        <taxon>Persicitalea</taxon>
    </lineage>
</organism>
<dbReference type="GO" id="GO:0005886">
    <property type="term" value="C:plasma membrane"/>
    <property type="evidence" value="ECO:0007669"/>
    <property type="project" value="UniProtKB-SubCell"/>
</dbReference>
<reference evidence="8 9" key="1">
    <citation type="journal article" date="2014" name="Int. J. Syst. Evol. Microbiol.">
        <title>Complete genome sequence of Corynebacterium casei LMG S-19264T (=DSM 44701T), isolated from a smear-ripened cheese.</title>
        <authorList>
            <consortium name="US DOE Joint Genome Institute (JGI-PGF)"/>
            <person name="Walter F."/>
            <person name="Albersmeier A."/>
            <person name="Kalinowski J."/>
            <person name="Ruckert C."/>
        </authorList>
    </citation>
    <scope>NUCLEOTIDE SEQUENCE [LARGE SCALE GENOMIC DNA]</scope>
    <source>
        <strain evidence="8 9">KCTC 12866</strain>
    </source>
</reference>
<keyword evidence="5 6" id="KW-0472">Membrane</keyword>
<feature type="transmembrane region" description="Helical" evidence="6">
    <location>
        <begin position="22"/>
        <end position="50"/>
    </location>
</feature>
<dbReference type="InterPro" id="IPR052027">
    <property type="entry name" value="PspC"/>
</dbReference>
<evidence type="ECO:0000256" key="1">
    <source>
        <dbReference type="ARBA" id="ARBA00004162"/>
    </source>
</evidence>